<organism evidence="1 2">
    <name type="scientific">Mythimna loreyi</name>
    <dbReference type="NCBI Taxonomy" id="667449"/>
    <lineage>
        <taxon>Eukaryota</taxon>
        <taxon>Metazoa</taxon>
        <taxon>Ecdysozoa</taxon>
        <taxon>Arthropoda</taxon>
        <taxon>Hexapoda</taxon>
        <taxon>Insecta</taxon>
        <taxon>Pterygota</taxon>
        <taxon>Neoptera</taxon>
        <taxon>Endopterygota</taxon>
        <taxon>Lepidoptera</taxon>
        <taxon>Glossata</taxon>
        <taxon>Ditrysia</taxon>
        <taxon>Noctuoidea</taxon>
        <taxon>Noctuidae</taxon>
        <taxon>Noctuinae</taxon>
        <taxon>Hadenini</taxon>
        <taxon>Mythimna</taxon>
    </lineage>
</organism>
<reference evidence="1" key="1">
    <citation type="submission" date="2023-03" db="EMBL/GenBank/DDBJ databases">
        <title>Chromosome-level genomes of two armyworms, Mythimna separata and Mythimna loreyi, provide insights into the biosynthesis and reception of sex pheromones.</title>
        <authorList>
            <person name="Zhao H."/>
        </authorList>
    </citation>
    <scope>NUCLEOTIDE SEQUENCE</scope>
    <source>
        <strain evidence="1">BeijingLab</strain>
    </source>
</reference>
<proteinExistence type="predicted"/>
<dbReference type="EMBL" id="CM056785">
    <property type="protein sequence ID" value="KAJ8728206.1"/>
    <property type="molecule type" value="Genomic_DNA"/>
</dbReference>
<sequence length="201" mass="23905">MARVYFTVTVFINISLLLKFVGTENKNKEFNENYKLFERFKETYGREYPDDESEKRGFHNFVNNLAEVNKLNKAHHTKILAYELNRYADLDPELIKEKFGLDLKPYVNMEHGNKQAIQREKQHKFIEDLNLYDLNEMDDLYKNWLKKYGKANSTKKFDNTVHFYRFAKSVAEANKKKFEGEDVSLGKDADVVHEPTQYFYG</sequence>
<comment type="caution">
    <text evidence="1">The sequence shown here is derived from an EMBL/GenBank/DDBJ whole genome shotgun (WGS) entry which is preliminary data.</text>
</comment>
<name>A0ACC2R1R2_9NEOP</name>
<evidence type="ECO:0000313" key="2">
    <source>
        <dbReference type="Proteomes" id="UP001231649"/>
    </source>
</evidence>
<evidence type="ECO:0000313" key="1">
    <source>
        <dbReference type="EMBL" id="KAJ8728206.1"/>
    </source>
</evidence>
<dbReference type="Proteomes" id="UP001231649">
    <property type="component" value="Chromosome 9"/>
</dbReference>
<accession>A0ACC2R1R2</accession>
<keyword evidence="2" id="KW-1185">Reference proteome</keyword>
<protein>
    <submittedName>
        <fullName evidence="1">Uncharacterized protein</fullName>
    </submittedName>
</protein>
<gene>
    <name evidence="1" type="ORF">PYW08_016591</name>
</gene>